<evidence type="ECO:0000313" key="2">
    <source>
        <dbReference type="Proteomes" id="UP000014585"/>
    </source>
</evidence>
<accession>S3ILA8</accession>
<proteinExistence type="predicted"/>
<dbReference type="Proteomes" id="UP000014585">
    <property type="component" value="Unassembled WGS sequence"/>
</dbReference>
<name>S3ILA8_9ENTR</name>
<protein>
    <submittedName>
        <fullName evidence="1">Uncharacterized protein</fullName>
    </submittedName>
</protein>
<evidence type="ECO:0000313" key="1">
    <source>
        <dbReference type="EMBL" id="EPF13900.1"/>
    </source>
</evidence>
<reference evidence="1 2" key="1">
    <citation type="submission" date="2013-04" db="EMBL/GenBank/DDBJ databases">
        <authorList>
            <person name="Weinstock G."/>
            <person name="Sodergren E."/>
            <person name="Lobos E.A."/>
            <person name="Fulton L."/>
            <person name="Fulton R."/>
            <person name="Courtney L."/>
            <person name="Fronick C."/>
            <person name="O'Laughlin M."/>
            <person name="Godfrey J."/>
            <person name="Wilson R.M."/>
            <person name="Miner T."/>
            <person name="Farmer C."/>
            <person name="Delehaunty K."/>
            <person name="Cordes M."/>
            <person name="Minx P."/>
            <person name="Tomlinson C."/>
            <person name="Chen J."/>
            <person name="Wollam A."/>
            <person name="Pepin K.H."/>
            <person name="Palsikar V.B."/>
            <person name="Zhang X."/>
            <person name="Suruliraj S."/>
            <person name="Perna N.T."/>
            <person name="Plunkett G."/>
            <person name="Warren W."/>
            <person name="Mitreva M."/>
            <person name="Mardis E.R."/>
            <person name="Wilson R.K."/>
        </authorList>
    </citation>
    <scope>NUCLEOTIDE SEQUENCE [LARGE SCALE GENOMIC DNA]</scope>
    <source>
        <strain evidence="1 2">DSM 4568</strain>
    </source>
</reference>
<dbReference type="HOGENOM" id="CLU_1658177_0_0_6"/>
<dbReference type="STRING" id="566551.HMPREF0201_04093"/>
<gene>
    <name evidence="1" type="ORF">HMPREF0201_04093</name>
</gene>
<dbReference type="EMBL" id="ATDT01000033">
    <property type="protein sequence ID" value="EPF13900.1"/>
    <property type="molecule type" value="Genomic_DNA"/>
</dbReference>
<sequence>MSQGQRDILASATLSQYFATEYLTRFFIAKHDMIERNTMVESGSFVELNHLFHTVWRDILVNIGEGSAITHSFHIFRQAEKMLHSITEVTQTLGTGIFALATAKTIDYSFRNQHTIVRMRKNLMRIMIVTLAHAMFVTCFAEEVETGIDKILTIREKIL</sequence>
<organism evidence="1 2">
    <name type="scientific">Cedecea davisae DSM 4568</name>
    <dbReference type="NCBI Taxonomy" id="566551"/>
    <lineage>
        <taxon>Bacteria</taxon>
        <taxon>Pseudomonadati</taxon>
        <taxon>Pseudomonadota</taxon>
        <taxon>Gammaproteobacteria</taxon>
        <taxon>Enterobacterales</taxon>
        <taxon>Enterobacteriaceae</taxon>
        <taxon>Cedecea</taxon>
    </lineage>
</organism>
<dbReference type="AlphaFoldDB" id="S3ILA8"/>
<comment type="caution">
    <text evidence="1">The sequence shown here is derived from an EMBL/GenBank/DDBJ whole genome shotgun (WGS) entry which is preliminary data.</text>
</comment>